<dbReference type="InterPro" id="IPR005119">
    <property type="entry name" value="LysR_subst-bd"/>
</dbReference>
<dbReference type="EMBL" id="QVFU01000003">
    <property type="protein sequence ID" value="RFS47508.1"/>
    <property type="molecule type" value="Genomic_DNA"/>
</dbReference>
<keyword evidence="8" id="KW-1185">Reference proteome</keyword>
<dbReference type="PANTHER" id="PTHR30346:SF29">
    <property type="entry name" value="LYSR SUBSTRATE-BINDING"/>
    <property type="match status" value="1"/>
</dbReference>
<evidence type="ECO:0000256" key="3">
    <source>
        <dbReference type="ARBA" id="ARBA00023125"/>
    </source>
</evidence>
<comment type="caution">
    <text evidence="7">The sequence shown here is derived from an EMBL/GenBank/DDBJ whole genome shotgun (WGS) entry which is preliminary data.</text>
</comment>
<proteinExistence type="inferred from homology"/>
<dbReference type="InterPro" id="IPR036390">
    <property type="entry name" value="WH_DNA-bd_sf"/>
</dbReference>
<dbReference type="InterPro" id="IPR000847">
    <property type="entry name" value="LysR_HTH_N"/>
</dbReference>
<dbReference type="AlphaFoldDB" id="A0A372G3H0"/>
<dbReference type="GO" id="GO:0003677">
    <property type="term" value="F:DNA binding"/>
    <property type="evidence" value="ECO:0007669"/>
    <property type="project" value="UniProtKB-KW"/>
</dbReference>
<dbReference type="Proteomes" id="UP000262621">
    <property type="component" value="Unassembled WGS sequence"/>
</dbReference>
<evidence type="ECO:0000256" key="2">
    <source>
        <dbReference type="ARBA" id="ARBA00023015"/>
    </source>
</evidence>
<evidence type="ECO:0000313" key="7">
    <source>
        <dbReference type="EMBL" id="RFS47508.1"/>
    </source>
</evidence>
<name>A0A372G3H0_9ACTN</name>
<feature type="compositionally biased region" description="Basic residues" evidence="5">
    <location>
        <begin position="309"/>
        <end position="322"/>
    </location>
</feature>
<dbReference type="Gene3D" id="3.40.190.10">
    <property type="entry name" value="Periplasmic binding protein-like II"/>
    <property type="match status" value="2"/>
</dbReference>
<sequence>MLNPRRLVVLRAVLTAGSINQAARDLNYAPATISQHMTALAKETGLVLFEKQGRGIVATDAARHLADQAQTLVADFDRLERVVADLRGGQGEHLAIACFASAAERWIPGLVRTVRQHRPNLTVEISLNEPVDGRGRRQPDLDIRTEPAGGVEVRLDGYHRHELAVEELVAVLAAGHPLVDAPEIALRDLRAEPWVDHDIYDSPIGQIISSACRAAGFTPRFAARLDDHRAALRLVSAGVGVTLLPCLAVAELPEGAVSRPVVRPVVRRRIVVHVRRDHRRHDLLARAVARLRADAEADPCTATPDRGPGRARRGRAGTRPIRRASPPARSGSAVGLRS</sequence>
<comment type="similarity">
    <text evidence="1">Belongs to the LysR transcriptional regulatory family.</text>
</comment>
<protein>
    <submittedName>
        <fullName evidence="7">LysR family transcriptional regulator</fullName>
    </submittedName>
</protein>
<keyword evidence="3" id="KW-0238">DNA-binding</keyword>
<evidence type="ECO:0000259" key="6">
    <source>
        <dbReference type="PROSITE" id="PS50931"/>
    </source>
</evidence>
<feature type="compositionally biased region" description="Low complexity" evidence="5">
    <location>
        <begin position="323"/>
        <end position="338"/>
    </location>
</feature>
<dbReference type="PANTHER" id="PTHR30346">
    <property type="entry name" value="TRANSCRIPTIONAL DUAL REGULATOR HCAR-RELATED"/>
    <property type="match status" value="1"/>
</dbReference>
<dbReference type="PROSITE" id="PS50931">
    <property type="entry name" value="HTH_LYSR"/>
    <property type="match status" value="1"/>
</dbReference>
<dbReference type="Pfam" id="PF00126">
    <property type="entry name" value="HTH_1"/>
    <property type="match status" value="1"/>
</dbReference>
<keyword evidence="4" id="KW-0804">Transcription</keyword>
<evidence type="ECO:0000256" key="1">
    <source>
        <dbReference type="ARBA" id="ARBA00009437"/>
    </source>
</evidence>
<feature type="domain" description="HTH lysR-type" evidence="6">
    <location>
        <begin position="2"/>
        <end position="59"/>
    </location>
</feature>
<dbReference type="SUPFAM" id="SSF53850">
    <property type="entry name" value="Periplasmic binding protein-like II"/>
    <property type="match status" value="1"/>
</dbReference>
<evidence type="ECO:0000313" key="8">
    <source>
        <dbReference type="Proteomes" id="UP000262621"/>
    </source>
</evidence>
<reference evidence="7 8" key="1">
    <citation type="submission" date="2018-08" db="EMBL/GenBank/DDBJ databases">
        <title>Verrucosispora craniellae sp. nov., isolated from a marine sponge in the South China Sea.</title>
        <authorList>
            <person name="Li L."/>
            <person name="Lin H.W."/>
        </authorList>
    </citation>
    <scope>NUCLEOTIDE SEQUENCE [LARGE SCALE GENOMIC DNA]</scope>
    <source>
        <strain evidence="7 8">LHW63014</strain>
    </source>
</reference>
<organism evidence="7 8">
    <name type="scientific">Micromonospora craniellae</name>
    <dbReference type="NCBI Taxonomy" id="2294034"/>
    <lineage>
        <taxon>Bacteria</taxon>
        <taxon>Bacillati</taxon>
        <taxon>Actinomycetota</taxon>
        <taxon>Actinomycetes</taxon>
        <taxon>Micromonosporales</taxon>
        <taxon>Micromonosporaceae</taxon>
        <taxon>Micromonospora</taxon>
    </lineage>
</organism>
<accession>A0A372G3H0</accession>
<dbReference type="GO" id="GO:0032993">
    <property type="term" value="C:protein-DNA complex"/>
    <property type="evidence" value="ECO:0007669"/>
    <property type="project" value="TreeGrafter"/>
</dbReference>
<dbReference type="InterPro" id="IPR036388">
    <property type="entry name" value="WH-like_DNA-bd_sf"/>
</dbReference>
<dbReference type="Pfam" id="PF03466">
    <property type="entry name" value="LysR_substrate"/>
    <property type="match status" value="1"/>
</dbReference>
<dbReference type="RefSeq" id="WP_117226942.1">
    <property type="nucleotide sequence ID" value="NZ_CP061725.1"/>
</dbReference>
<dbReference type="Gene3D" id="1.10.10.10">
    <property type="entry name" value="Winged helix-like DNA-binding domain superfamily/Winged helix DNA-binding domain"/>
    <property type="match status" value="1"/>
</dbReference>
<dbReference type="GO" id="GO:0003700">
    <property type="term" value="F:DNA-binding transcription factor activity"/>
    <property type="evidence" value="ECO:0007669"/>
    <property type="project" value="InterPro"/>
</dbReference>
<evidence type="ECO:0000256" key="5">
    <source>
        <dbReference type="SAM" id="MobiDB-lite"/>
    </source>
</evidence>
<dbReference type="SUPFAM" id="SSF46785">
    <property type="entry name" value="Winged helix' DNA-binding domain"/>
    <property type="match status" value="1"/>
</dbReference>
<dbReference type="OrthoDB" id="3181812at2"/>
<keyword evidence="2" id="KW-0805">Transcription regulation</keyword>
<feature type="region of interest" description="Disordered" evidence="5">
    <location>
        <begin position="295"/>
        <end position="338"/>
    </location>
</feature>
<gene>
    <name evidence="7" type="ORF">D0Q02_05855</name>
</gene>
<evidence type="ECO:0000256" key="4">
    <source>
        <dbReference type="ARBA" id="ARBA00023163"/>
    </source>
</evidence>